<accession>A0A329LC73</accession>
<protein>
    <submittedName>
        <fullName evidence="1">Uncharacterized protein</fullName>
    </submittedName>
</protein>
<dbReference type="Proteomes" id="UP000250915">
    <property type="component" value="Unassembled WGS sequence"/>
</dbReference>
<dbReference type="EMBL" id="QMEV01000075">
    <property type="protein sequence ID" value="RAV05331.1"/>
    <property type="molecule type" value="Genomic_DNA"/>
</dbReference>
<dbReference type="AlphaFoldDB" id="A0A329LC73"/>
<reference evidence="1 2" key="1">
    <citation type="submission" date="2018-06" db="EMBL/GenBank/DDBJ databases">
        <title>NTM in soil in Japan.</title>
        <authorList>
            <person name="Ohya K."/>
        </authorList>
    </citation>
    <scope>NUCLEOTIDE SEQUENCE [LARGE SCALE GENOMIC DNA]</scope>
    <source>
        <strain evidence="1 2">GF28</strain>
    </source>
</reference>
<comment type="caution">
    <text evidence="1">The sequence shown here is derived from an EMBL/GenBank/DDBJ whole genome shotgun (WGS) entry which is preliminary data.</text>
</comment>
<gene>
    <name evidence="1" type="ORF">DQP57_22750</name>
</gene>
<proteinExistence type="predicted"/>
<organism evidence="1 2">
    <name type="scientific">Mycobacterium colombiense</name>
    <dbReference type="NCBI Taxonomy" id="339268"/>
    <lineage>
        <taxon>Bacteria</taxon>
        <taxon>Bacillati</taxon>
        <taxon>Actinomycetota</taxon>
        <taxon>Actinomycetes</taxon>
        <taxon>Mycobacteriales</taxon>
        <taxon>Mycobacteriaceae</taxon>
        <taxon>Mycobacterium</taxon>
        <taxon>Mycobacterium avium complex (MAC)</taxon>
    </lineage>
</organism>
<sequence length="155" mass="16071">MIAGSACSTQLHADPAFPDLSSYARADSSDYAVAIPNLHPHDPTNAIYFLTPDGIPCNFHTDSVECIGYIPGVADNDKSPYTSISTASDIKAAGSTPYSNGAVQGQPIKTLPALRSLAVGGNLCGVDSAGSTACKDFQGRGFVISAQGTRWLPHV</sequence>
<evidence type="ECO:0000313" key="2">
    <source>
        <dbReference type="Proteomes" id="UP000250915"/>
    </source>
</evidence>
<evidence type="ECO:0000313" key="1">
    <source>
        <dbReference type="EMBL" id="RAV05331.1"/>
    </source>
</evidence>
<name>A0A329LC73_9MYCO</name>